<dbReference type="InterPro" id="IPR051219">
    <property type="entry name" value="Heterochromatin_chromo-domain"/>
</dbReference>
<dbReference type="SMART" id="SM00298">
    <property type="entry name" value="CHROMO"/>
    <property type="match status" value="2"/>
</dbReference>
<gene>
    <name evidence="5" type="ORF">KC19_2G235000</name>
</gene>
<dbReference type="InterPro" id="IPR000953">
    <property type="entry name" value="Chromo/chromo_shadow_dom"/>
</dbReference>
<comment type="subcellular location">
    <subcellularLocation>
        <location evidence="1">Nucleus</location>
    </subcellularLocation>
</comment>
<evidence type="ECO:0000256" key="2">
    <source>
        <dbReference type="ARBA" id="ARBA00023242"/>
    </source>
</evidence>
<dbReference type="AlphaFoldDB" id="A0A8T0IZL4"/>
<sequence length="198" mass="23502">MVQTENPWQKKVRLSEVEKSKEERLFEVEKVIGHREVSKGSKTSAEYLVLWLDYPIEDATWEPWRNLKSCEQLVHDYHNRVSRMLARHYPQRPPTQHRMDLRGGSKRGNNKGVGDEAREEEEWEIEAILGHEMIEHANDGKKMHFLVKWKGNDKAFMMKEKIIKEYDHEGILIMYMAEHDIVFEEEQASRKLGDVLLM</sequence>
<dbReference type="CDD" id="cd00034">
    <property type="entry name" value="CSD"/>
    <property type="match status" value="1"/>
</dbReference>
<dbReference type="CDD" id="cd00024">
    <property type="entry name" value="CD_CSD"/>
    <property type="match status" value="1"/>
</dbReference>
<dbReference type="SUPFAM" id="SSF54160">
    <property type="entry name" value="Chromo domain-like"/>
    <property type="match status" value="2"/>
</dbReference>
<evidence type="ECO:0000313" key="5">
    <source>
        <dbReference type="EMBL" id="KAG0588329.1"/>
    </source>
</evidence>
<name>A0A8T0IZL4_CERPU</name>
<proteinExistence type="predicted"/>
<dbReference type="Proteomes" id="UP000822688">
    <property type="component" value="Chromosome 2"/>
</dbReference>
<evidence type="ECO:0000256" key="1">
    <source>
        <dbReference type="ARBA" id="ARBA00004123"/>
    </source>
</evidence>
<organism evidence="5 6">
    <name type="scientific">Ceratodon purpureus</name>
    <name type="common">Fire moss</name>
    <name type="synonym">Dicranum purpureum</name>
    <dbReference type="NCBI Taxonomy" id="3225"/>
    <lineage>
        <taxon>Eukaryota</taxon>
        <taxon>Viridiplantae</taxon>
        <taxon>Streptophyta</taxon>
        <taxon>Embryophyta</taxon>
        <taxon>Bryophyta</taxon>
        <taxon>Bryophytina</taxon>
        <taxon>Bryopsida</taxon>
        <taxon>Dicranidae</taxon>
        <taxon>Pseudoditrichales</taxon>
        <taxon>Ditrichaceae</taxon>
        <taxon>Ceratodon</taxon>
    </lineage>
</organism>
<keyword evidence="2" id="KW-0539">Nucleus</keyword>
<dbReference type="Gene3D" id="2.40.50.40">
    <property type="match status" value="2"/>
</dbReference>
<protein>
    <recommendedName>
        <fullName evidence="4">Chromo domain-containing protein</fullName>
    </recommendedName>
</protein>
<evidence type="ECO:0000313" key="6">
    <source>
        <dbReference type="Proteomes" id="UP000822688"/>
    </source>
</evidence>
<dbReference type="GO" id="GO:0005634">
    <property type="term" value="C:nucleus"/>
    <property type="evidence" value="ECO:0007669"/>
    <property type="project" value="UniProtKB-SubCell"/>
</dbReference>
<reference evidence="5" key="1">
    <citation type="submission" date="2020-06" db="EMBL/GenBank/DDBJ databases">
        <title>WGS assembly of Ceratodon purpureus strain R40.</title>
        <authorList>
            <person name="Carey S.B."/>
            <person name="Jenkins J."/>
            <person name="Shu S."/>
            <person name="Lovell J.T."/>
            <person name="Sreedasyam A."/>
            <person name="Maumus F."/>
            <person name="Tiley G.P."/>
            <person name="Fernandez-Pozo N."/>
            <person name="Barry K."/>
            <person name="Chen C."/>
            <person name="Wang M."/>
            <person name="Lipzen A."/>
            <person name="Daum C."/>
            <person name="Saski C.A."/>
            <person name="Payton A.C."/>
            <person name="Mcbreen J.C."/>
            <person name="Conrad R.E."/>
            <person name="Kollar L.M."/>
            <person name="Olsson S."/>
            <person name="Huttunen S."/>
            <person name="Landis J.B."/>
            <person name="Wickett N.J."/>
            <person name="Johnson M.G."/>
            <person name="Rensing S.A."/>
            <person name="Grimwood J."/>
            <person name="Schmutz J."/>
            <person name="Mcdaniel S.F."/>
        </authorList>
    </citation>
    <scope>NUCLEOTIDE SEQUENCE</scope>
    <source>
        <strain evidence="5">R40</strain>
    </source>
</reference>
<evidence type="ECO:0000256" key="3">
    <source>
        <dbReference type="SAM" id="MobiDB-lite"/>
    </source>
</evidence>
<dbReference type="EMBL" id="CM026422">
    <property type="protein sequence ID" value="KAG0588329.1"/>
    <property type="molecule type" value="Genomic_DNA"/>
</dbReference>
<feature type="region of interest" description="Disordered" evidence="3">
    <location>
        <begin position="91"/>
        <end position="117"/>
    </location>
</feature>
<dbReference type="PANTHER" id="PTHR22812">
    <property type="entry name" value="CHROMOBOX PROTEIN"/>
    <property type="match status" value="1"/>
</dbReference>
<dbReference type="Pfam" id="PF00385">
    <property type="entry name" value="Chromo"/>
    <property type="match status" value="1"/>
</dbReference>
<comment type="caution">
    <text evidence="5">The sequence shown here is derived from an EMBL/GenBank/DDBJ whole genome shotgun (WGS) entry which is preliminary data.</text>
</comment>
<accession>A0A8T0IZL4</accession>
<dbReference type="InterPro" id="IPR023780">
    <property type="entry name" value="Chromo_domain"/>
</dbReference>
<keyword evidence="6" id="KW-1185">Reference proteome</keyword>
<evidence type="ECO:0000259" key="4">
    <source>
        <dbReference type="PROSITE" id="PS50013"/>
    </source>
</evidence>
<feature type="domain" description="Chromo" evidence="4">
    <location>
        <begin position="26"/>
        <end position="80"/>
    </location>
</feature>
<dbReference type="PROSITE" id="PS50013">
    <property type="entry name" value="CHROMO_2"/>
    <property type="match status" value="1"/>
</dbReference>
<dbReference type="InterPro" id="IPR016197">
    <property type="entry name" value="Chromo-like_dom_sf"/>
</dbReference>